<reference evidence="2" key="1">
    <citation type="journal article" date="2014" name="Int. J. Syst. Evol. Microbiol.">
        <title>Complete genome sequence of Corynebacterium casei LMG S-19264T (=DSM 44701T), isolated from a smear-ripened cheese.</title>
        <authorList>
            <consortium name="US DOE Joint Genome Institute (JGI-PGF)"/>
            <person name="Walter F."/>
            <person name="Albersmeier A."/>
            <person name="Kalinowski J."/>
            <person name="Ruckert C."/>
        </authorList>
    </citation>
    <scope>NUCLEOTIDE SEQUENCE</scope>
    <source>
        <strain evidence="2">VKM B-1513</strain>
    </source>
</reference>
<evidence type="ECO:0000313" key="2">
    <source>
        <dbReference type="EMBL" id="GLK52683.1"/>
    </source>
</evidence>
<keyword evidence="1" id="KW-0472">Membrane</keyword>
<keyword evidence="3" id="KW-1185">Reference proteome</keyword>
<keyword evidence="1" id="KW-1133">Transmembrane helix</keyword>
<organism evidence="2 3">
    <name type="scientific">Maricaulis virginensis</name>
    <dbReference type="NCBI Taxonomy" id="144022"/>
    <lineage>
        <taxon>Bacteria</taxon>
        <taxon>Pseudomonadati</taxon>
        <taxon>Pseudomonadota</taxon>
        <taxon>Alphaproteobacteria</taxon>
        <taxon>Maricaulales</taxon>
        <taxon>Maricaulaceae</taxon>
        <taxon>Maricaulis</taxon>
    </lineage>
</organism>
<comment type="caution">
    <text evidence="2">The sequence shown here is derived from an EMBL/GenBank/DDBJ whole genome shotgun (WGS) entry which is preliminary data.</text>
</comment>
<evidence type="ECO:0000256" key="1">
    <source>
        <dbReference type="SAM" id="Phobius"/>
    </source>
</evidence>
<evidence type="ECO:0000313" key="3">
    <source>
        <dbReference type="Proteomes" id="UP001143486"/>
    </source>
</evidence>
<accession>A0A9W6ILV2</accession>
<feature type="transmembrane region" description="Helical" evidence="1">
    <location>
        <begin position="199"/>
        <end position="219"/>
    </location>
</feature>
<dbReference type="Proteomes" id="UP001143486">
    <property type="component" value="Unassembled WGS sequence"/>
</dbReference>
<dbReference type="RefSeq" id="WP_271187045.1">
    <property type="nucleotide sequence ID" value="NZ_BSFE01000005.1"/>
</dbReference>
<sequence>MSQSSRFLKPVDSRVTAAGSIDRRGTPLRRLVFGERVVLSRRHCHFESIPAPAGKRDLRAIQAAKLAARARSPFKNPEIRLVWSGGRVGIWSWPKNILEPLAGAEVDIVPESLLDPVAEGEVLRRRDGGFEGQVWQGGQLVASRWWDHEPDEAQWRRFVRAVPAFGDTSERTDAKGDVDIAALVNRAGDAVSRIRARDYLALAILLLLVPALYLGGQWLRATMTADALERELATLAESSSEVVAARAQSMALAGTLQTYAELLEAPHPAAALAVFAEAAAGFDATLETFAVRDGRMEIELAGNSDLPLASLVEALEDTPVLRDVRLEPGGRPDRWRIFATFESGGRS</sequence>
<proteinExistence type="predicted"/>
<protein>
    <submittedName>
        <fullName evidence="2">Uncharacterized protein</fullName>
    </submittedName>
</protein>
<reference evidence="2" key="2">
    <citation type="submission" date="2023-01" db="EMBL/GenBank/DDBJ databases">
        <authorList>
            <person name="Sun Q."/>
            <person name="Evtushenko L."/>
        </authorList>
    </citation>
    <scope>NUCLEOTIDE SEQUENCE</scope>
    <source>
        <strain evidence="2">VKM B-1513</strain>
    </source>
</reference>
<name>A0A9W6ILV2_9PROT</name>
<dbReference type="AlphaFoldDB" id="A0A9W6ILV2"/>
<gene>
    <name evidence="2" type="ORF">GCM10017621_21910</name>
</gene>
<keyword evidence="1" id="KW-0812">Transmembrane</keyword>
<dbReference type="EMBL" id="BSFE01000005">
    <property type="protein sequence ID" value="GLK52683.1"/>
    <property type="molecule type" value="Genomic_DNA"/>
</dbReference>